<dbReference type="Proteomes" id="UP000016931">
    <property type="component" value="Unassembled WGS sequence"/>
</dbReference>
<feature type="compositionally biased region" description="Polar residues" evidence="1">
    <location>
        <begin position="108"/>
        <end position="130"/>
    </location>
</feature>
<proteinExistence type="predicted"/>
<organism evidence="2 3">
    <name type="scientific">Sphaerulina musiva (strain SO2202)</name>
    <name type="common">Poplar stem canker fungus</name>
    <name type="synonym">Septoria musiva</name>
    <dbReference type="NCBI Taxonomy" id="692275"/>
    <lineage>
        <taxon>Eukaryota</taxon>
        <taxon>Fungi</taxon>
        <taxon>Dikarya</taxon>
        <taxon>Ascomycota</taxon>
        <taxon>Pezizomycotina</taxon>
        <taxon>Dothideomycetes</taxon>
        <taxon>Dothideomycetidae</taxon>
        <taxon>Mycosphaerellales</taxon>
        <taxon>Mycosphaerellaceae</taxon>
        <taxon>Sphaerulina</taxon>
    </lineage>
</organism>
<evidence type="ECO:0000256" key="1">
    <source>
        <dbReference type="SAM" id="MobiDB-lite"/>
    </source>
</evidence>
<dbReference type="AlphaFoldDB" id="N1QDR1"/>
<dbReference type="HOGENOM" id="CLU_089044_0_0_1"/>
<dbReference type="GeneID" id="27898749"/>
<accession>N1QDR1</accession>
<feature type="compositionally biased region" description="Basic residues" evidence="1">
    <location>
        <begin position="9"/>
        <end position="24"/>
    </location>
</feature>
<dbReference type="RefSeq" id="XP_016757786.1">
    <property type="nucleotide sequence ID" value="XM_016901612.1"/>
</dbReference>
<gene>
    <name evidence="2" type="ORF">SEPMUDRAFT_120503</name>
</gene>
<protein>
    <submittedName>
        <fullName evidence="2">Uncharacterized protein</fullName>
    </submittedName>
</protein>
<sequence length="154" mass="17292">MASAMSIAQKRKQSIARKTPRTSRKGLPSRTGSKKLPGARIKKGHRYALGICPYNSGPVNPNFIYTEPKKNKAPKVLKPKATPKCKPLPTKKPRRIVDHDSDEDIPDATQNPTVDNNDSEEPTAQQATLDNEQEEDDQDEDKQDEDEQEQDEQD</sequence>
<feature type="compositionally biased region" description="Acidic residues" evidence="1">
    <location>
        <begin position="131"/>
        <end position="154"/>
    </location>
</feature>
<reference evidence="2 3" key="1">
    <citation type="journal article" date="2012" name="PLoS Pathog.">
        <title>Diverse lifestyles and strategies of plant pathogenesis encoded in the genomes of eighteen Dothideomycetes fungi.</title>
        <authorList>
            <person name="Ohm R.A."/>
            <person name="Feau N."/>
            <person name="Henrissat B."/>
            <person name="Schoch C.L."/>
            <person name="Horwitz B.A."/>
            <person name="Barry K.W."/>
            <person name="Condon B.J."/>
            <person name="Copeland A.C."/>
            <person name="Dhillon B."/>
            <person name="Glaser F."/>
            <person name="Hesse C.N."/>
            <person name="Kosti I."/>
            <person name="LaButti K."/>
            <person name="Lindquist E.A."/>
            <person name="Lucas S."/>
            <person name="Salamov A.A."/>
            <person name="Bradshaw R.E."/>
            <person name="Ciuffetti L."/>
            <person name="Hamelin R.C."/>
            <person name="Kema G.H.J."/>
            <person name="Lawrence C."/>
            <person name="Scott J.A."/>
            <person name="Spatafora J.W."/>
            <person name="Turgeon B.G."/>
            <person name="de Wit P.J.G.M."/>
            <person name="Zhong S."/>
            <person name="Goodwin S.B."/>
            <person name="Grigoriev I.V."/>
        </authorList>
    </citation>
    <scope>NUCLEOTIDE SEQUENCE [LARGE SCALE GENOMIC DNA]</scope>
    <source>
        <strain evidence="2 3">SO2202</strain>
    </source>
</reference>
<feature type="compositionally biased region" description="Basic residues" evidence="1">
    <location>
        <begin position="71"/>
        <end position="94"/>
    </location>
</feature>
<name>N1QDR1_SPHMS</name>
<evidence type="ECO:0000313" key="3">
    <source>
        <dbReference type="Proteomes" id="UP000016931"/>
    </source>
</evidence>
<keyword evidence="3" id="KW-1185">Reference proteome</keyword>
<feature type="region of interest" description="Disordered" evidence="1">
    <location>
        <begin position="1"/>
        <end position="154"/>
    </location>
</feature>
<dbReference type="EMBL" id="KB456269">
    <property type="protein sequence ID" value="EMF09665.1"/>
    <property type="molecule type" value="Genomic_DNA"/>
</dbReference>
<evidence type="ECO:0000313" key="2">
    <source>
        <dbReference type="EMBL" id="EMF09665.1"/>
    </source>
</evidence>